<accession>S6ANZ4</accession>
<dbReference type="PATRIC" id="fig|1245471.3.peg.5124"/>
<dbReference type="HOGENOM" id="CLU_2156201_0_0_6"/>
<proteinExistence type="predicted"/>
<organism evidence="2 3">
    <name type="scientific">Metapseudomonas resinovorans NBRC 106553</name>
    <dbReference type="NCBI Taxonomy" id="1245471"/>
    <lineage>
        <taxon>Bacteria</taxon>
        <taxon>Pseudomonadati</taxon>
        <taxon>Pseudomonadota</taxon>
        <taxon>Gammaproteobacteria</taxon>
        <taxon>Pseudomonadales</taxon>
        <taxon>Pseudomonadaceae</taxon>
        <taxon>Metapseudomonas</taxon>
    </lineage>
</organism>
<dbReference type="OrthoDB" id="6893784at2"/>
<dbReference type="EMBL" id="AP013068">
    <property type="protein sequence ID" value="BAN50785.1"/>
    <property type="molecule type" value="Genomic_DNA"/>
</dbReference>
<gene>
    <name evidence="2" type="ORF">PCA10_50530</name>
</gene>
<dbReference type="RefSeq" id="WP_016494912.1">
    <property type="nucleotide sequence ID" value="NC_021499.1"/>
</dbReference>
<evidence type="ECO:0000256" key="1">
    <source>
        <dbReference type="SAM" id="MobiDB-lite"/>
    </source>
</evidence>
<evidence type="ECO:0000313" key="3">
    <source>
        <dbReference type="Proteomes" id="UP000015503"/>
    </source>
</evidence>
<evidence type="ECO:0000313" key="2">
    <source>
        <dbReference type="EMBL" id="BAN50785.1"/>
    </source>
</evidence>
<keyword evidence="3" id="KW-1185">Reference proteome</keyword>
<dbReference type="KEGG" id="pre:PCA10_50530"/>
<dbReference type="STRING" id="1245471.PCA10_50530"/>
<sequence length="111" mass="12740">MTDSSWLFDSETGMGEPLLSDDADPFPFQSELSGNDRRESSATPWIEYVAGQWVVLKQRRDVPNERRSYHAMRMHVDKLLEKGWSITGRDPVRLELHQRVKIVRGGVLVDG</sequence>
<dbReference type="Proteomes" id="UP000015503">
    <property type="component" value="Chromosome"/>
</dbReference>
<protein>
    <submittedName>
        <fullName evidence="2">Uncharacterized protein</fullName>
    </submittedName>
</protein>
<name>S6ANZ4_METRE</name>
<dbReference type="eggNOG" id="ENOG5031HJ7">
    <property type="taxonomic scope" value="Bacteria"/>
</dbReference>
<reference evidence="2 3" key="1">
    <citation type="journal article" date="2013" name="Genome Announc.">
        <title>Complete Genome Sequence of the Carbazole Degrader Pseudomonas resinovorans Strain CA10 (NBRC 106553).</title>
        <authorList>
            <person name="Shintani M."/>
            <person name="Hosoyama A."/>
            <person name="Ohji S."/>
            <person name="Tsuchikane K."/>
            <person name="Takarada H."/>
            <person name="Yamazoe A."/>
            <person name="Fujita N."/>
            <person name="Nojiri H."/>
        </authorList>
    </citation>
    <scope>NUCLEOTIDE SEQUENCE [LARGE SCALE GENOMIC DNA]</scope>
    <source>
        <strain evidence="2 3">NBRC 106553</strain>
    </source>
</reference>
<dbReference type="AlphaFoldDB" id="S6ANZ4"/>
<feature type="region of interest" description="Disordered" evidence="1">
    <location>
        <begin position="1"/>
        <end position="41"/>
    </location>
</feature>